<proteinExistence type="predicted"/>
<sequence>MQPLSIFLASALLVAANQQRHIITVTNYLPFEQHRCYKYFALGGANAPLGAACLPDACCVGINGLGVKTDDCANVVQETVASSSHTKGKPGNTSTSLNTDKPVKKSKSSSTGRTIGGYHSSTAAKTTTHGSVTRTIVEFFTNNRTITEEITITAVETLPEVSRETDFITTASPEVETLTITTDGSTLVETITTTVPETLTETIDVPIFTTTTEIITTPSLIITQETSTTTITTVEPDENLIPQPPDPTEDRIIPSSCPTPTCARGFQYALYDNPFRQDFSSTYETFDPAYFKKTKPVYDTTLNTAIFITDDNVDGKGFNPLFRNAAAGFRGYLFACQSGIYRFNSPYSDDITIMWFGRKAQDRYTRDNADIIQFYYGDNKPRDIYRDLAAGTYYPIRVLWGNTGGASDLSLRI</sequence>
<dbReference type="Proteomes" id="UP001143910">
    <property type="component" value="Unassembled WGS sequence"/>
</dbReference>
<organism evidence="1 2">
    <name type="scientific">Zarea fungicola</name>
    <dbReference type="NCBI Taxonomy" id="93591"/>
    <lineage>
        <taxon>Eukaryota</taxon>
        <taxon>Fungi</taxon>
        <taxon>Dikarya</taxon>
        <taxon>Ascomycota</taxon>
        <taxon>Pezizomycotina</taxon>
        <taxon>Sordariomycetes</taxon>
        <taxon>Hypocreomycetidae</taxon>
        <taxon>Hypocreales</taxon>
        <taxon>Cordycipitaceae</taxon>
        <taxon>Zarea</taxon>
    </lineage>
</organism>
<comment type="caution">
    <text evidence="1">The sequence shown here is derived from an EMBL/GenBank/DDBJ whole genome shotgun (WGS) entry which is preliminary data.</text>
</comment>
<evidence type="ECO:0000313" key="1">
    <source>
        <dbReference type="EMBL" id="KAJ2968176.1"/>
    </source>
</evidence>
<keyword evidence="2" id="KW-1185">Reference proteome</keyword>
<gene>
    <name evidence="1" type="ORF">NQ176_g9306</name>
</gene>
<name>A0ACC1MNG2_9HYPO</name>
<reference evidence="1" key="1">
    <citation type="submission" date="2022-08" db="EMBL/GenBank/DDBJ databases">
        <title>Genome Sequence of Lecanicillium fungicola.</title>
        <authorList>
            <person name="Buettner E."/>
        </authorList>
    </citation>
    <scope>NUCLEOTIDE SEQUENCE</scope>
    <source>
        <strain evidence="1">Babe33</strain>
    </source>
</reference>
<dbReference type="EMBL" id="JANJQO010002075">
    <property type="protein sequence ID" value="KAJ2968176.1"/>
    <property type="molecule type" value="Genomic_DNA"/>
</dbReference>
<protein>
    <submittedName>
        <fullName evidence="1">Uncharacterized protein</fullName>
    </submittedName>
</protein>
<accession>A0ACC1MNG2</accession>
<evidence type="ECO:0000313" key="2">
    <source>
        <dbReference type="Proteomes" id="UP001143910"/>
    </source>
</evidence>